<reference evidence="2 3" key="1">
    <citation type="journal article" date="2014" name="Int. J. Syst. Evol. Microbiol.">
        <title>Nocardia vulneris sp. nov., isolated from wounds of human patients in North America.</title>
        <authorList>
            <person name="Lasker B.A."/>
            <person name="Bell M."/>
            <person name="Klenk H.P."/>
            <person name="Sproer C."/>
            <person name="Schumann C."/>
            <person name="Schumann P."/>
            <person name="Brown J.M."/>
        </authorList>
    </citation>
    <scope>NUCLEOTIDE SEQUENCE [LARGE SCALE GENOMIC DNA]</scope>
    <source>
        <strain evidence="2 3">W9851</strain>
    </source>
</reference>
<dbReference type="RefSeq" id="WP_043670025.1">
    <property type="nucleotide sequence ID" value="NZ_BDCI01000017.1"/>
</dbReference>
<dbReference type="PROSITE" id="PS00061">
    <property type="entry name" value="ADH_SHORT"/>
    <property type="match status" value="1"/>
</dbReference>
<dbReference type="PANTHER" id="PTHR42760:SF40">
    <property type="entry name" value="3-OXOACYL-[ACYL-CARRIER-PROTEIN] REDUCTASE, CHLOROPLASTIC"/>
    <property type="match status" value="1"/>
</dbReference>
<evidence type="ECO:0000256" key="1">
    <source>
        <dbReference type="ARBA" id="ARBA00006484"/>
    </source>
</evidence>
<dbReference type="PRINTS" id="PR00081">
    <property type="entry name" value="GDHRDH"/>
</dbReference>
<dbReference type="InterPro" id="IPR036291">
    <property type="entry name" value="NAD(P)-bd_dom_sf"/>
</dbReference>
<accession>A0ABR4ZFY4</accession>
<dbReference type="EMBL" id="JNFP01000015">
    <property type="protein sequence ID" value="KIA64178.1"/>
    <property type="molecule type" value="Genomic_DNA"/>
</dbReference>
<evidence type="ECO:0000313" key="3">
    <source>
        <dbReference type="Proteomes" id="UP000031364"/>
    </source>
</evidence>
<proteinExistence type="inferred from homology"/>
<dbReference type="PRINTS" id="PR00080">
    <property type="entry name" value="SDRFAMILY"/>
</dbReference>
<dbReference type="PANTHER" id="PTHR42760">
    <property type="entry name" value="SHORT-CHAIN DEHYDROGENASES/REDUCTASES FAMILY MEMBER"/>
    <property type="match status" value="1"/>
</dbReference>
<comment type="caution">
    <text evidence="2">The sequence shown here is derived from an EMBL/GenBank/DDBJ whole genome shotgun (WGS) entry which is preliminary data.</text>
</comment>
<sequence>MPRNIVVTGGATGIGRAIAAAFATAGDAVVITGRRAEALRATATELGVTDQVCDATDPAQIEALRTALPDRIDVLVNNAGGNTDFDQDSPTDLAAVAAAWRANLDANLISAVLMTTALRDRLAAGGTVINIGSIAADKGAGAYGAAKAGLASWNMQLSAELGPRGVTANVIAPGYIADTEFFRDRLTEQRRDALIAATHTGRPGLPEDIASAATYLASPGARQLTGQVLAVNGGERTSR</sequence>
<dbReference type="Pfam" id="PF13561">
    <property type="entry name" value="adh_short_C2"/>
    <property type="match status" value="1"/>
</dbReference>
<dbReference type="Proteomes" id="UP000031364">
    <property type="component" value="Unassembled WGS sequence"/>
</dbReference>
<organism evidence="2 3">
    <name type="scientific">Nocardia vulneris</name>
    <dbReference type="NCBI Taxonomy" id="1141657"/>
    <lineage>
        <taxon>Bacteria</taxon>
        <taxon>Bacillati</taxon>
        <taxon>Actinomycetota</taxon>
        <taxon>Actinomycetes</taxon>
        <taxon>Mycobacteriales</taxon>
        <taxon>Nocardiaceae</taxon>
        <taxon>Nocardia</taxon>
    </lineage>
</organism>
<dbReference type="CDD" id="cd05233">
    <property type="entry name" value="SDR_c"/>
    <property type="match status" value="1"/>
</dbReference>
<comment type="similarity">
    <text evidence="1">Belongs to the short-chain dehydrogenases/reductases (SDR) family.</text>
</comment>
<dbReference type="Gene3D" id="3.40.50.720">
    <property type="entry name" value="NAD(P)-binding Rossmann-like Domain"/>
    <property type="match status" value="1"/>
</dbReference>
<dbReference type="InterPro" id="IPR020904">
    <property type="entry name" value="Sc_DH/Rdtase_CS"/>
</dbReference>
<protein>
    <submittedName>
        <fullName evidence="2">3-oxoacyl-ACP reductase</fullName>
    </submittedName>
</protein>
<keyword evidence="3" id="KW-1185">Reference proteome</keyword>
<dbReference type="SUPFAM" id="SSF51735">
    <property type="entry name" value="NAD(P)-binding Rossmann-fold domains"/>
    <property type="match status" value="1"/>
</dbReference>
<evidence type="ECO:0000313" key="2">
    <source>
        <dbReference type="EMBL" id="KIA64178.1"/>
    </source>
</evidence>
<gene>
    <name evidence="2" type="ORF">FG87_14525</name>
</gene>
<dbReference type="InterPro" id="IPR002347">
    <property type="entry name" value="SDR_fam"/>
</dbReference>
<name>A0ABR4ZFY4_9NOCA</name>